<dbReference type="RefSeq" id="WP_272804120.1">
    <property type="nucleotide sequence ID" value="NZ_JAQQKY010000015.1"/>
</dbReference>
<reference evidence="1 2" key="1">
    <citation type="submission" date="2023-01" db="EMBL/GenBank/DDBJ databases">
        <title>Novel species of the genus Vogesella isolated from rivers.</title>
        <authorList>
            <person name="Lu H."/>
        </authorList>
    </citation>
    <scope>NUCLEOTIDE SEQUENCE [LARGE SCALE GENOMIC DNA]</scope>
    <source>
        <strain evidence="1 2">SH7W</strain>
    </source>
</reference>
<dbReference type="Proteomes" id="UP001221566">
    <property type="component" value="Unassembled WGS sequence"/>
</dbReference>
<keyword evidence="2" id="KW-1185">Reference proteome</keyword>
<comment type="caution">
    <text evidence="1">The sequence shown here is derived from an EMBL/GenBank/DDBJ whole genome shotgun (WGS) entry which is preliminary data.</text>
</comment>
<name>A0ABT5I8V1_VOGIN</name>
<accession>A0ABT5I8V1</accession>
<proteinExistence type="predicted"/>
<dbReference type="EMBL" id="JAQQKY010000015">
    <property type="protein sequence ID" value="MDC7692534.1"/>
    <property type="molecule type" value="Genomic_DNA"/>
</dbReference>
<gene>
    <name evidence="1" type="ORF">PQU93_17370</name>
</gene>
<evidence type="ECO:0000313" key="2">
    <source>
        <dbReference type="Proteomes" id="UP001221566"/>
    </source>
</evidence>
<evidence type="ECO:0000313" key="1">
    <source>
        <dbReference type="EMBL" id="MDC7692534.1"/>
    </source>
</evidence>
<sequence>MGSTISTAKKVAAFQSAKGNTFYCLFEQTYESNVSPKTPRWSCCAFGDLQVAMERIFSAGSACEGGMLRYRGGSVLPENYIAAWLREMANPSGMADVPVELSVSGSFYSTWSEDGLQERKDALLALGMGDIVARLEQRERVRLSLYENAELLAELVKNHGVSHWRLLSINSVSGISGGESHLAYAPEPVKAPMSVLPAAMRLDENNYLLQNEEGSWYGAGWAYSIVGDYIRNVVMPAELASPGRYKKMIKAMRDHLEAAPALAQDMTVTISKATLDRNPWWLKQVRDKFTLLPASDGGAAIGVPYPFVGEAGEWYALSRLDKDDATWSIGLPQQIALPMDGPKPEAGTVFFETEPVKIGNHQWKLVVLEDEYYGPVTQFQFRSGDAGAPWCSERKWPTWDGNLANAGMPESLGPRLFQPYEKLVKEALKGVSVALPQLSLF</sequence>
<protein>
    <submittedName>
        <fullName evidence="1">Uncharacterized protein</fullName>
    </submittedName>
</protein>
<organism evidence="1 2">
    <name type="scientific">Vogesella indigofera</name>
    <name type="common">Pseudomonas indigofera</name>
    <dbReference type="NCBI Taxonomy" id="45465"/>
    <lineage>
        <taxon>Bacteria</taxon>
        <taxon>Pseudomonadati</taxon>
        <taxon>Pseudomonadota</taxon>
        <taxon>Betaproteobacteria</taxon>
        <taxon>Neisseriales</taxon>
        <taxon>Chromobacteriaceae</taxon>
        <taxon>Vogesella</taxon>
    </lineage>
</organism>